<evidence type="ECO:0000259" key="4">
    <source>
        <dbReference type="PROSITE" id="PS51006"/>
    </source>
</evidence>
<evidence type="ECO:0000256" key="3">
    <source>
        <dbReference type="PROSITE-ProRule" id="PRU00354"/>
    </source>
</evidence>
<comment type="caution">
    <text evidence="5">The sequence shown here is derived from an EMBL/GenBank/DDBJ whole genome shotgun (WGS) entry which is preliminary data.</text>
</comment>
<dbReference type="CDD" id="cd02440">
    <property type="entry name" value="AdoMet_MTases"/>
    <property type="match status" value="1"/>
</dbReference>
<evidence type="ECO:0000313" key="5">
    <source>
        <dbReference type="EMBL" id="CAK8672705.1"/>
    </source>
</evidence>
<keyword evidence="6" id="KW-1185">Reference proteome</keyword>
<keyword evidence="3" id="KW-0620">Polyamine biosynthesis</keyword>
<dbReference type="PANTHER" id="PTHR46315">
    <property type="entry name" value="SPERMINE SYNTHASE"/>
    <property type="match status" value="1"/>
</dbReference>
<dbReference type="InterPro" id="IPR037163">
    <property type="entry name" value="Spermidine_synt_N_sf"/>
</dbReference>
<dbReference type="InterPro" id="IPR030374">
    <property type="entry name" value="PABS"/>
</dbReference>
<sequence length="431" mass="49068">MKSWLLEFRYNNVILHDQNSVGVFVEKIGQEIQSGIGNCTLLFGDRCDLENGFTLLFRKPFEFTALVQGLSNGILTVDIHLLCNNGLDIWEENIQKLREAILDMENICRKNTMEFDSLPAIKRGRSFSAYDKSSFGSLLEYDFDKLVFDQNTPYQNVRIFHSKQYGNCLVLDNDMNLSESDLQYTIAITGSEKEDYTNKEVLVLGGGDGGILHYLKDRGPKMITMIEIDGVVLEAAKVHLRGICGDSMDFYKGENYEIIEDDCVKYLQKYVEEGKKFDYVINDLTAIPISTKPVGSHWDFLRLILSLSMQVLKSDGKYFTQGNGANCVEALTMYEQQLLDLPCPVSFTKEAVCVPSYLEMYLFLYVMVCQVTLFIDSNLISLKIIIKLFLECNRSRSYCGGSPLTLHKSDIKLTLFIFNIAKYSFKSELLS</sequence>
<evidence type="ECO:0000256" key="1">
    <source>
        <dbReference type="ARBA" id="ARBA00007867"/>
    </source>
</evidence>
<dbReference type="InterPro" id="IPR015576">
    <property type="entry name" value="Spermine_synthase_animal"/>
</dbReference>
<name>A0ABP0F2N9_CLALP</name>
<gene>
    <name evidence="5" type="ORF">CVLEPA_LOCUS2393</name>
</gene>
<evidence type="ECO:0000256" key="2">
    <source>
        <dbReference type="ARBA" id="ARBA00022679"/>
    </source>
</evidence>
<dbReference type="Pfam" id="PF17284">
    <property type="entry name" value="Spermine_synt_N"/>
    <property type="match status" value="1"/>
</dbReference>
<dbReference type="SUPFAM" id="SSF53335">
    <property type="entry name" value="S-adenosyl-L-methionine-dependent methyltransferases"/>
    <property type="match status" value="1"/>
</dbReference>
<dbReference type="PANTHER" id="PTHR46315:SF1">
    <property type="entry name" value="SPERMINE SYNTHASE"/>
    <property type="match status" value="1"/>
</dbReference>
<comment type="similarity">
    <text evidence="1">Belongs to the spermidine/spermine synthase family.</text>
</comment>
<protein>
    <recommendedName>
        <fullName evidence="4">PABS domain-containing protein</fullName>
    </recommendedName>
</protein>
<feature type="active site" description="Proton acceptor" evidence="3">
    <location>
        <position position="283"/>
    </location>
</feature>
<dbReference type="Gene3D" id="2.30.140.10">
    <property type="entry name" value="Spermidine synthase, tetramerisation domain"/>
    <property type="match status" value="1"/>
</dbReference>
<reference evidence="5 6" key="1">
    <citation type="submission" date="2024-02" db="EMBL/GenBank/DDBJ databases">
        <authorList>
            <person name="Daric V."/>
            <person name="Darras S."/>
        </authorList>
    </citation>
    <scope>NUCLEOTIDE SEQUENCE [LARGE SCALE GENOMIC DNA]</scope>
</reference>
<feature type="domain" description="PABS" evidence="4">
    <location>
        <begin position="124"/>
        <end position="370"/>
    </location>
</feature>
<dbReference type="InterPro" id="IPR035246">
    <property type="entry name" value="Spermidine_synt_N"/>
</dbReference>
<dbReference type="Pfam" id="PF01564">
    <property type="entry name" value="Spermine_synth"/>
    <property type="match status" value="1"/>
</dbReference>
<dbReference type="Proteomes" id="UP001642483">
    <property type="component" value="Unassembled WGS sequence"/>
</dbReference>
<dbReference type="EMBL" id="CAWYQH010000001">
    <property type="protein sequence ID" value="CAK8672705.1"/>
    <property type="molecule type" value="Genomic_DNA"/>
</dbReference>
<dbReference type="PROSITE" id="PS51006">
    <property type="entry name" value="PABS_2"/>
    <property type="match status" value="1"/>
</dbReference>
<dbReference type="InterPro" id="IPR029063">
    <property type="entry name" value="SAM-dependent_MTases_sf"/>
</dbReference>
<evidence type="ECO:0000313" key="6">
    <source>
        <dbReference type="Proteomes" id="UP001642483"/>
    </source>
</evidence>
<organism evidence="5 6">
    <name type="scientific">Clavelina lepadiformis</name>
    <name type="common">Light-bulb sea squirt</name>
    <name type="synonym">Ascidia lepadiformis</name>
    <dbReference type="NCBI Taxonomy" id="159417"/>
    <lineage>
        <taxon>Eukaryota</taxon>
        <taxon>Metazoa</taxon>
        <taxon>Chordata</taxon>
        <taxon>Tunicata</taxon>
        <taxon>Ascidiacea</taxon>
        <taxon>Aplousobranchia</taxon>
        <taxon>Clavelinidae</taxon>
        <taxon>Clavelina</taxon>
    </lineage>
</organism>
<keyword evidence="2 3" id="KW-0808">Transferase</keyword>
<dbReference type="Gene3D" id="3.40.50.150">
    <property type="entry name" value="Vaccinia Virus protein VP39"/>
    <property type="match status" value="1"/>
</dbReference>
<proteinExistence type="inferred from homology"/>
<accession>A0ABP0F2N9</accession>